<reference evidence="1 3" key="2">
    <citation type="journal article" date="2013" name="Nature">
        <title>Insights into bilaterian evolution from three spiralian genomes.</title>
        <authorList>
            <person name="Simakov O."/>
            <person name="Marletaz F."/>
            <person name="Cho S.J."/>
            <person name="Edsinger-Gonzales E."/>
            <person name="Havlak P."/>
            <person name="Hellsten U."/>
            <person name="Kuo D.H."/>
            <person name="Larsson T."/>
            <person name="Lv J."/>
            <person name="Arendt D."/>
            <person name="Savage R."/>
            <person name="Osoegawa K."/>
            <person name="de Jong P."/>
            <person name="Grimwood J."/>
            <person name="Chapman J.A."/>
            <person name="Shapiro H."/>
            <person name="Aerts A."/>
            <person name="Otillar R.P."/>
            <person name="Terry A.Y."/>
            <person name="Boore J.L."/>
            <person name="Grigoriev I.V."/>
            <person name="Lindberg D.R."/>
            <person name="Seaver E.C."/>
            <person name="Weisblat D.A."/>
            <person name="Putnam N.H."/>
            <person name="Rokhsar D.S."/>
        </authorList>
    </citation>
    <scope>NUCLEOTIDE SEQUENCE</scope>
    <source>
        <strain evidence="1 3">I ESC-2004</strain>
    </source>
</reference>
<gene>
    <name evidence="1" type="ORF">CAPTEDRAFT_217226</name>
</gene>
<dbReference type="HOGENOM" id="CLU_1526624_0_0_1"/>
<reference evidence="3" key="1">
    <citation type="submission" date="2012-12" db="EMBL/GenBank/DDBJ databases">
        <authorList>
            <person name="Hellsten U."/>
            <person name="Grimwood J."/>
            <person name="Chapman J.A."/>
            <person name="Shapiro H."/>
            <person name="Aerts A."/>
            <person name="Otillar R.P."/>
            <person name="Terry A.Y."/>
            <person name="Boore J.L."/>
            <person name="Simakov O."/>
            <person name="Marletaz F."/>
            <person name="Cho S.-J."/>
            <person name="Edsinger-Gonzales E."/>
            <person name="Havlak P."/>
            <person name="Kuo D.-H."/>
            <person name="Larsson T."/>
            <person name="Lv J."/>
            <person name="Arendt D."/>
            <person name="Savage R."/>
            <person name="Osoegawa K."/>
            <person name="de Jong P."/>
            <person name="Lindberg D.R."/>
            <person name="Seaver E.C."/>
            <person name="Weisblat D.A."/>
            <person name="Putnam N.H."/>
            <person name="Grigoriev I.V."/>
            <person name="Rokhsar D.S."/>
        </authorList>
    </citation>
    <scope>NUCLEOTIDE SEQUENCE</scope>
    <source>
        <strain evidence="3">I ESC-2004</strain>
    </source>
</reference>
<name>R7U3V3_CAPTE</name>
<organism evidence="1">
    <name type="scientific">Capitella teleta</name>
    <name type="common">Polychaete worm</name>
    <dbReference type="NCBI Taxonomy" id="283909"/>
    <lineage>
        <taxon>Eukaryota</taxon>
        <taxon>Metazoa</taxon>
        <taxon>Spiralia</taxon>
        <taxon>Lophotrochozoa</taxon>
        <taxon>Annelida</taxon>
        <taxon>Polychaeta</taxon>
        <taxon>Sedentaria</taxon>
        <taxon>Scolecida</taxon>
        <taxon>Capitellidae</taxon>
        <taxon>Capitella</taxon>
    </lineage>
</organism>
<dbReference type="PANTHER" id="PTHR33332">
    <property type="entry name" value="REVERSE TRANSCRIPTASE DOMAIN-CONTAINING PROTEIN"/>
    <property type="match status" value="1"/>
</dbReference>
<sequence>MAATVDDAAWLVRNAYVTALVAQALLSNAADLRQQQKNALNLLWGADGRASRHKIGCDECCCYNHSICPTLFFVDDTKCYTIHPDISTNRLQQDLDKKHDTTNDWNRKFNPDNCNTLHFGKKTQNTLLNNQPINNNITEKDLGITINNKLHFSVHINNITNKASRTLNAIKHNFTT</sequence>
<reference evidence="2" key="3">
    <citation type="submission" date="2015-06" db="UniProtKB">
        <authorList>
            <consortium name="EnsemblMetazoa"/>
        </authorList>
    </citation>
    <scope>IDENTIFICATION</scope>
</reference>
<dbReference type="Proteomes" id="UP000014760">
    <property type="component" value="Unassembled WGS sequence"/>
</dbReference>
<evidence type="ECO:0000313" key="3">
    <source>
        <dbReference type="Proteomes" id="UP000014760"/>
    </source>
</evidence>
<evidence type="ECO:0000313" key="1">
    <source>
        <dbReference type="EMBL" id="ELT97830.1"/>
    </source>
</evidence>
<evidence type="ECO:0000313" key="2">
    <source>
        <dbReference type="EnsemblMetazoa" id="CapteP217226"/>
    </source>
</evidence>
<dbReference type="EnsemblMetazoa" id="CapteT217226">
    <property type="protein sequence ID" value="CapteP217226"/>
    <property type="gene ID" value="CapteG217226"/>
</dbReference>
<dbReference type="OrthoDB" id="10063886at2759"/>
<accession>R7U3V3</accession>
<dbReference type="EMBL" id="AMQN01010748">
    <property type="status" value="NOT_ANNOTATED_CDS"/>
    <property type="molecule type" value="Genomic_DNA"/>
</dbReference>
<keyword evidence="3" id="KW-1185">Reference proteome</keyword>
<dbReference type="EMBL" id="KB308469">
    <property type="protein sequence ID" value="ELT97830.1"/>
    <property type="molecule type" value="Genomic_DNA"/>
</dbReference>
<protein>
    <submittedName>
        <fullName evidence="1 2">Uncharacterized protein</fullName>
    </submittedName>
</protein>
<dbReference type="AlphaFoldDB" id="R7U3V3"/>
<proteinExistence type="predicted"/>